<dbReference type="GO" id="GO:0032958">
    <property type="term" value="P:inositol phosphate biosynthetic process"/>
    <property type="evidence" value="ECO:0007669"/>
    <property type="project" value="InterPro"/>
</dbReference>
<evidence type="ECO:0000256" key="1">
    <source>
        <dbReference type="ARBA" id="ARBA00007374"/>
    </source>
</evidence>
<protein>
    <recommendedName>
        <fullName evidence="8">Kinase</fullName>
        <ecNumber evidence="8">2.7.-.-</ecNumber>
    </recommendedName>
</protein>
<dbReference type="Gene3D" id="3.30.470.160">
    <property type="entry name" value="Inositol polyphosphate kinase"/>
    <property type="match status" value="1"/>
</dbReference>
<evidence type="ECO:0000256" key="8">
    <source>
        <dbReference type="RuleBase" id="RU363090"/>
    </source>
</evidence>
<dbReference type="EMBL" id="JARKIK010000066">
    <property type="protein sequence ID" value="KAK8730020.1"/>
    <property type="molecule type" value="Genomic_DNA"/>
</dbReference>
<keyword evidence="11" id="KW-1185">Reference proteome</keyword>
<sequence length="362" mass="40497">GDVCRRTFLIFNGDIAVHTMSDPTPYRHQVGGWHKGIQSCVLKDKEGLILKPLKLNANPTYGQKDSNPMPRSSTSDSRKDSDEELNPVCKDELEFYQHLQTSSSQEDVMLKSLVPRFFGSREVVVEDGTAVPHLVLGDLAAGFQLPCVVDIKMGRTFYYPGKEQYKNKVKYATQRELGFCLTGLRVFHHKNGHLITELRPDACKRLTVTQVFEGLEMFCQSDSSSSIDLQKAVVTQLLCIHDWFLKQRTYKIRCGSILILYDANQLGNGQQTLQTATGDPLTAVVNGGLGVCGCTPKPQPMTGDPLPAANSDLEMCGHTLTVTVKMIDFAHVLYSDGERDENYIFGLENLIKFFNKRVNIKR</sequence>
<dbReference type="InterPro" id="IPR038286">
    <property type="entry name" value="IPK_sf"/>
</dbReference>
<dbReference type="SUPFAM" id="SSF56104">
    <property type="entry name" value="SAICAR synthase-like"/>
    <property type="match status" value="1"/>
</dbReference>
<dbReference type="Proteomes" id="UP001445076">
    <property type="component" value="Unassembled WGS sequence"/>
</dbReference>
<feature type="non-terminal residue" evidence="10">
    <location>
        <position position="1"/>
    </location>
</feature>
<evidence type="ECO:0000256" key="5">
    <source>
        <dbReference type="ARBA" id="ARBA00022840"/>
    </source>
</evidence>
<evidence type="ECO:0000256" key="6">
    <source>
        <dbReference type="ARBA" id="ARBA00036164"/>
    </source>
</evidence>
<reference evidence="10 11" key="1">
    <citation type="journal article" date="2024" name="BMC Genomics">
        <title>Genome assembly of redclaw crayfish (Cherax quadricarinatus) provides insights into its immune adaptation and hypoxia tolerance.</title>
        <authorList>
            <person name="Liu Z."/>
            <person name="Zheng J."/>
            <person name="Li H."/>
            <person name="Fang K."/>
            <person name="Wang S."/>
            <person name="He J."/>
            <person name="Zhou D."/>
            <person name="Weng S."/>
            <person name="Chi M."/>
            <person name="Gu Z."/>
            <person name="He J."/>
            <person name="Li F."/>
            <person name="Wang M."/>
        </authorList>
    </citation>
    <scope>NUCLEOTIDE SEQUENCE [LARGE SCALE GENOMIC DNA]</scope>
    <source>
        <strain evidence="10">ZL_2023a</strain>
    </source>
</reference>
<dbReference type="GO" id="GO:0008440">
    <property type="term" value="F:inositol-1,4,5-trisphosphate 3-kinase activity"/>
    <property type="evidence" value="ECO:0007669"/>
    <property type="project" value="TreeGrafter"/>
</dbReference>
<dbReference type="InterPro" id="IPR005522">
    <property type="entry name" value="IPK"/>
</dbReference>
<evidence type="ECO:0000256" key="2">
    <source>
        <dbReference type="ARBA" id="ARBA00022679"/>
    </source>
</evidence>
<dbReference type="AlphaFoldDB" id="A0AAW0WCV8"/>
<dbReference type="GO" id="GO:0051765">
    <property type="term" value="F:inositol tetrakisphosphate kinase activity"/>
    <property type="evidence" value="ECO:0007669"/>
    <property type="project" value="TreeGrafter"/>
</dbReference>
<comment type="caution">
    <text evidence="10">The sequence shown here is derived from an EMBL/GenBank/DDBJ whole genome shotgun (WGS) entry which is preliminary data.</text>
</comment>
<keyword evidence="2 8" id="KW-0808">Transferase</keyword>
<dbReference type="Pfam" id="PF03770">
    <property type="entry name" value="IPK"/>
    <property type="match status" value="1"/>
</dbReference>
<gene>
    <name evidence="10" type="ORF">OTU49_008427</name>
</gene>
<dbReference type="GO" id="GO:0005634">
    <property type="term" value="C:nucleus"/>
    <property type="evidence" value="ECO:0007669"/>
    <property type="project" value="TreeGrafter"/>
</dbReference>
<comment type="catalytic activity">
    <reaction evidence="6">
        <text>1D-myo-inositol 1,4,5-trisphosphate + 2 ATP = 1D-myo-inositol 1,3,4,5,6-pentakisphosphate + 2 ADP + 2 H(+)</text>
        <dbReference type="Rhea" id="RHEA:32359"/>
        <dbReference type="ChEBI" id="CHEBI:15378"/>
        <dbReference type="ChEBI" id="CHEBI:30616"/>
        <dbReference type="ChEBI" id="CHEBI:57733"/>
        <dbReference type="ChEBI" id="CHEBI:203600"/>
        <dbReference type="ChEBI" id="CHEBI:456216"/>
        <dbReference type="EC" id="2.7.1.151"/>
    </reaction>
</comment>
<dbReference type="GO" id="GO:0005737">
    <property type="term" value="C:cytoplasm"/>
    <property type="evidence" value="ECO:0007669"/>
    <property type="project" value="TreeGrafter"/>
</dbReference>
<keyword evidence="5" id="KW-0067">ATP-binding</keyword>
<evidence type="ECO:0000256" key="3">
    <source>
        <dbReference type="ARBA" id="ARBA00022741"/>
    </source>
</evidence>
<feature type="region of interest" description="Disordered" evidence="9">
    <location>
        <begin position="59"/>
        <end position="83"/>
    </location>
</feature>
<evidence type="ECO:0000256" key="4">
    <source>
        <dbReference type="ARBA" id="ARBA00022777"/>
    </source>
</evidence>
<evidence type="ECO:0000313" key="10">
    <source>
        <dbReference type="EMBL" id="KAK8730020.1"/>
    </source>
</evidence>
<comment type="similarity">
    <text evidence="1 8">Belongs to the inositol phosphokinase (IPK) family.</text>
</comment>
<dbReference type="PANTHER" id="PTHR12400">
    <property type="entry name" value="INOSITOL POLYPHOSPHATE KINASE"/>
    <property type="match status" value="1"/>
</dbReference>
<evidence type="ECO:0000256" key="9">
    <source>
        <dbReference type="SAM" id="MobiDB-lite"/>
    </source>
</evidence>
<evidence type="ECO:0000313" key="11">
    <source>
        <dbReference type="Proteomes" id="UP001445076"/>
    </source>
</evidence>
<dbReference type="GO" id="GO:0005524">
    <property type="term" value="F:ATP binding"/>
    <property type="evidence" value="ECO:0007669"/>
    <property type="project" value="UniProtKB-KW"/>
</dbReference>
<accession>A0AAW0WCV8</accession>
<dbReference type="EC" id="2.7.-.-" evidence="8"/>
<organism evidence="10 11">
    <name type="scientific">Cherax quadricarinatus</name>
    <name type="common">Australian red claw crayfish</name>
    <dbReference type="NCBI Taxonomy" id="27406"/>
    <lineage>
        <taxon>Eukaryota</taxon>
        <taxon>Metazoa</taxon>
        <taxon>Ecdysozoa</taxon>
        <taxon>Arthropoda</taxon>
        <taxon>Crustacea</taxon>
        <taxon>Multicrustacea</taxon>
        <taxon>Malacostraca</taxon>
        <taxon>Eumalacostraca</taxon>
        <taxon>Eucarida</taxon>
        <taxon>Decapoda</taxon>
        <taxon>Pleocyemata</taxon>
        <taxon>Astacidea</taxon>
        <taxon>Parastacoidea</taxon>
        <taxon>Parastacidae</taxon>
        <taxon>Cherax</taxon>
    </lineage>
</organism>
<proteinExistence type="inferred from homology"/>
<comment type="catalytic activity">
    <reaction evidence="7">
        <text>1D-myo-inositol 1,3,4,6-tetrakisphosphate + ATP = 1D-myo-inositol 1,3,4,5,6-pentakisphosphate + ADP + H(+)</text>
        <dbReference type="Rhea" id="RHEA:12717"/>
        <dbReference type="ChEBI" id="CHEBI:15378"/>
        <dbReference type="ChEBI" id="CHEBI:30616"/>
        <dbReference type="ChEBI" id="CHEBI:57660"/>
        <dbReference type="ChEBI" id="CHEBI:57733"/>
        <dbReference type="ChEBI" id="CHEBI:456216"/>
        <dbReference type="EC" id="2.7.1.140"/>
    </reaction>
</comment>
<evidence type="ECO:0000256" key="7">
    <source>
        <dbReference type="ARBA" id="ARBA00036525"/>
    </source>
</evidence>
<keyword evidence="3" id="KW-0547">Nucleotide-binding</keyword>
<keyword evidence="4 8" id="KW-0418">Kinase</keyword>
<feature type="compositionally biased region" description="Polar residues" evidence="9">
    <location>
        <begin position="59"/>
        <end position="70"/>
    </location>
</feature>
<name>A0AAW0WCV8_CHEQU</name>
<dbReference type="PANTHER" id="PTHR12400:SF51">
    <property type="entry name" value="INOSITOL POLYPHOSPHATE MULTIKINASE"/>
    <property type="match status" value="1"/>
</dbReference>